<feature type="transmembrane region" description="Helical" evidence="1">
    <location>
        <begin position="29"/>
        <end position="49"/>
    </location>
</feature>
<feature type="transmembrane region" description="Helical" evidence="1">
    <location>
        <begin position="69"/>
        <end position="96"/>
    </location>
</feature>
<name>A0A4S4E985_CAMSN</name>
<keyword evidence="1" id="KW-0812">Transmembrane</keyword>
<keyword evidence="3" id="KW-1185">Reference proteome</keyword>
<accession>A0A4S4E985</accession>
<evidence type="ECO:0000313" key="2">
    <source>
        <dbReference type="EMBL" id="THG12691.1"/>
    </source>
</evidence>
<keyword evidence="1" id="KW-1133">Transmembrane helix</keyword>
<evidence type="ECO:0000313" key="3">
    <source>
        <dbReference type="Proteomes" id="UP000306102"/>
    </source>
</evidence>
<dbReference type="AlphaFoldDB" id="A0A4S4E985"/>
<reference evidence="2 3" key="1">
    <citation type="journal article" date="2018" name="Proc. Natl. Acad. Sci. U.S.A.">
        <title>Draft genome sequence of Camellia sinensis var. sinensis provides insights into the evolution of the tea genome and tea quality.</title>
        <authorList>
            <person name="Wei C."/>
            <person name="Yang H."/>
            <person name="Wang S."/>
            <person name="Zhao J."/>
            <person name="Liu C."/>
            <person name="Gao L."/>
            <person name="Xia E."/>
            <person name="Lu Y."/>
            <person name="Tai Y."/>
            <person name="She G."/>
            <person name="Sun J."/>
            <person name="Cao H."/>
            <person name="Tong W."/>
            <person name="Gao Q."/>
            <person name="Li Y."/>
            <person name="Deng W."/>
            <person name="Jiang X."/>
            <person name="Wang W."/>
            <person name="Chen Q."/>
            <person name="Zhang S."/>
            <person name="Li H."/>
            <person name="Wu J."/>
            <person name="Wang P."/>
            <person name="Li P."/>
            <person name="Shi C."/>
            <person name="Zheng F."/>
            <person name="Jian J."/>
            <person name="Huang B."/>
            <person name="Shan D."/>
            <person name="Shi M."/>
            <person name="Fang C."/>
            <person name="Yue Y."/>
            <person name="Li F."/>
            <person name="Li D."/>
            <person name="Wei S."/>
            <person name="Han B."/>
            <person name="Jiang C."/>
            <person name="Yin Y."/>
            <person name="Xia T."/>
            <person name="Zhang Z."/>
            <person name="Bennetzen J.L."/>
            <person name="Zhao S."/>
            <person name="Wan X."/>
        </authorList>
    </citation>
    <scope>NUCLEOTIDE SEQUENCE [LARGE SCALE GENOMIC DNA]</scope>
    <source>
        <strain evidence="3">cv. Shuchazao</strain>
        <tissue evidence="2">Leaf</tissue>
    </source>
</reference>
<proteinExistence type="predicted"/>
<gene>
    <name evidence="2" type="ORF">TEA_026818</name>
</gene>
<dbReference type="EMBL" id="SDRB02006393">
    <property type="protein sequence ID" value="THG12691.1"/>
    <property type="molecule type" value="Genomic_DNA"/>
</dbReference>
<comment type="caution">
    <text evidence="2">The sequence shown here is derived from an EMBL/GenBank/DDBJ whole genome shotgun (WGS) entry which is preliminary data.</text>
</comment>
<sequence>MEPEQLLSAAYPKSKNKATTRVLLSSAKWVLKITMWVVFIAWVVLMFIVPSEFGSDVYDAMVDSIDGTLYGTTGATFLIMGGPILLIAFLAIPYLIINSKEEEEQLREKKDKKIPRFRLKTFPVLVDGPFGVVSAAELIGILLFVVFVIWAVYAYTVVNIIMLPSYGEETAEEQRWRVDVCGGQPPWGGGRRWPSSELLANVFPHVTYWQRIGGRWLEAVTDRPLKPTVGWQEGGQRSPMAGGD</sequence>
<protein>
    <submittedName>
        <fullName evidence="2">Uncharacterized protein</fullName>
    </submittedName>
</protein>
<organism evidence="2 3">
    <name type="scientific">Camellia sinensis var. sinensis</name>
    <name type="common">China tea</name>
    <dbReference type="NCBI Taxonomy" id="542762"/>
    <lineage>
        <taxon>Eukaryota</taxon>
        <taxon>Viridiplantae</taxon>
        <taxon>Streptophyta</taxon>
        <taxon>Embryophyta</taxon>
        <taxon>Tracheophyta</taxon>
        <taxon>Spermatophyta</taxon>
        <taxon>Magnoliopsida</taxon>
        <taxon>eudicotyledons</taxon>
        <taxon>Gunneridae</taxon>
        <taxon>Pentapetalae</taxon>
        <taxon>asterids</taxon>
        <taxon>Ericales</taxon>
        <taxon>Theaceae</taxon>
        <taxon>Camellia</taxon>
    </lineage>
</organism>
<feature type="transmembrane region" description="Helical" evidence="1">
    <location>
        <begin position="141"/>
        <end position="167"/>
    </location>
</feature>
<dbReference type="Proteomes" id="UP000306102">
    <property type="component" value="Unassembled WGS sequence"/>
</dbReference>
<evidence type="ECO:0000256" key="1">
    <source>
        <dbReference type="SAM" id="Phobius"/>
    </source>
</evidence>
<keyword evidence="1" id="KW-0472">Membrane</keyword>